<reference evidence="17 18" key="2">
    <citation type="journal article" date="2010" name="Stand. Genomic Sci.">
        <title>Complete genome sequence of Desulfohalobium retbaense type strain (HR(100)).</title>
        <authorList>
            <person name="Spring S."/>
            <person name="Nolan M."/>
            <person name="Lapidus A."/>
            <person name="Glavina Del Rio T."/>
            <person name="Copeland A."/>
            <person name="Tice H."/>
            <person name="Cheng J.F."/>
            <person name="Lucas S."/>
            <person name="Land M."/>
            <person name="Chen F."/>
            <person name="Bruce D."/>
            <person name="Goodwin L."/>
            <person name="Pitluck S."/>
            <person name="Ivanova N."/>
            <person name="Mavromatis K."/>
            <person name="Mikhailova N."/>
            <person name="Pati A."/>
            <person name="Chen A."/>
            <person name="Palaniappan K."/>
            <person name="Hauser L."/>
            <person name="Chang Y.J."/>
            <person name="Jeffries C.D."/>
            <person name="Munk C."/>
            <person name="Kiss H."/>
            <person name="Chain P."/>
            <person name="Han C."/>
            <person name="Brettin T."/>
            <person name="Detter J.C."/>
            <person name="Schuler E."/>
            <person name="Goker M."/>
            <person name="Rohde M."/>
            <person name="Bristow J."/>
            <person name="Eisen J.A."/>
            <person name="Markowitz V."/>
            <person name="Hugenholtz P."/>
            <person name="Kyrpides N.C."/>
            <person name="Klenk H.P."/>
        </authorList>
    </citation>
    <scope>NUCLEOTIDE SEQUENCE [LARGE SCALE GENOMIC DNA]</scope>
    <source>
        <strain evidence="18">ATCC 49802 / DSM 20745 / S 6022</strain>
    </source>
</reference>
<dbReference type="SFLD" id="SFLDG00002">
    <property type="entry name" value="C1.7:_P-type_atpase_like"/>
    <property type="match status" value="1"/>
</dbReference>
<dbReference type="Pfam" id="PF00403">
    <property type="entry name" value="HMA"/>
    <property type="match status" value="1"/>
</dbReference>
<dbReference type="PRINTS" id="PR00119">
    <property type="entry name" value="CATATPASE"/>
</dbReference>
<evidence type="ECO:0000313" key="18">
    <source>
        <dbReference type="Proteomes" id="UP000002027"/>
    </source>
</evidence>
<dbReference type="HOGENOM" id="CLU_001771_6_4_0"/>
<dbReference type="EMBL" id="CP001824">
    <property type="protein sequence ID" value="ACZ40412.1"/>
    <property type="molecule type" value="Genomic_DNA"/>
</dbReference>
<accession>D1C9B9</accession>
<dbReference type="GO" id="GO:0016463">
    <property type="term" value="F:P-type zinc transporter activity"/>
    <property type="evidence" value="ECO:0007669"/>
    <property type="project" value="UniProtKB-EC"/>
</dbReference>
<dbReference type="InterPro" id="IPR006121">
    <property type="entry name" value="HMA_dom"/>
</dbReference>
<dbReference type="InterPro" id="IPR023298">
    <property type="entry name" value="ATPase_P-typ_TM_dom_sf"/>
</dbReference>
<keyword evidence="9 15" id="KW-0067">ATP-binding</keyword>
<evidence type="ECO:0000256" key="11">
    <source>
        <dbReference type="ARBA" id="ARBA00022989"/>
    </source>
</evidence>
<dbReference type="InterPro" id="IPR018303">
    <property type="entry name" value="ATPase_P-typ_P_site"/>
</dbReference>
<evidence type="ECO:0000256" key="9">
    <source>
        <dbReference type="ARBA" id="ARBA00022840"/>
    </source>
</evidence>
<evidence type="ECO:0000256" key="7">
    <source>
        <dbReference type="ARBA" id="ARBA00022723"/>
    </source>
</evidence>
<dbReference type="PANTHER" id="PTHR48085:SF5">
    <property type="entry name" value="CADMIUM_ZINC-TRANSPORTING ATPASE HMA4-RELATED"/>
    <property type="match status" value="1"/>
</dbReference>
<dbReference type="STRING" id="479434.Sthe_3009"/>
<keyword evidence="11 15" id="KW-1133">Transmembrane helix</keyword>
<dbReference type="InterPro" id="IPR023299">
    <property type="entry name" value="ATPase_P-typ_cyto_dom_N"/>
</dbReference>
<gene>
    <name evidence="17" type="ordered locus">Sthe_3009</name>
</gene>
<dbReference type="Proteomes" id="UP000002027">
    <property type="component" value="Chromosome 2"/>
</dbReference>
<dbReference type="Gene3D" id="2.70.150.10">
    <property type="entry name" value="Calcium-transporting ATPase, cytoplasmic transduction domain A"/>
    <property type="match status" value="1"/>
</dbReference>
<dbReference type="Gene3D" id="3.40.50.1000">
    <property type="entry name" value="HAD superfamily/HAD-like"/>
    <property type="match status" value="1"/>
</dbReference>
<dbReference type="GO" id="GO:0005524">
    <property type="term" value="F:ATP binding"/>
    <property type="evidence" value="ECO:0007669"/>
    <property type="project" value="UniProtKB-UniRule"/>
</dbReference>
<dbReference type="SFLD" id="SFLDF00027">
    <property type="entry name" value="p-type_atpase"/>
    <property type="match status" value="1"/>
</dbReference>
<comment type="similarity">
    <text evidence="2 15">Belongs to the cation transport ATPase (P-type) (TC 3.A.3) family. Type IB subfamily.</text>
</comment>
<dbReference type="NCBIfam" id="TIGR01512">
    <property type="entry name" value="ATPase-IB2_Cd"/>
    <property type="match status" value="1"/>
</dbReference>
<evidence type="ECO:0000256" key="12">
    <source>
        <dbReference type="ARBA" id="ARBA00023136"/>
    </source>
</evidence>
<sequence>MIVTQRLDLSQLLPPEPAACDQCLDRVYTVLQSTKGIDGVHVAGQRGRVILHYDPDLIPLATIEALARREGQRLNARYVHEVVPIEGMDCADCARTLERGISRLPGVEWVSINFAGARMAVEYDANRVGREAIAKRVSDLGYRVGVTSGDPAAARPERPSWLAKEHLPLAVGAVATITGAALALLGAPSLASTLLYALAALVAGLPIARKAVATARATHRLDINALMTIAVIGAAFIGEWLEAATVVVLFSLGEALEGYTMDRARRSIRSLMRLTPAEAVVRRDGVEQRVRVDEIAPGEVVIVRPGERVPVDGVVLAGESTVDQAPITGESVPVGKAPGDDLFAGTINGAGVLDVRVTRRAGDSTIARIIRMVEDAQAQRAPTQRFIDVFASYYTPAVVALAAALAVVPPVLFDGGWSEWLYRALVLLVVACPCALVISTPVTIVSAIAAAARRGVLIKGGAYLEAAGSLRALAFDKTGTLTVGQPEVTAVIPLDGADEADLLRVAAAAERYSEHPLGAAIRRAAVARGIETDGLAVHDVTAHTARGIEARVDGTTVRVGSRDLVLGGEVPPEVEERLASLEEAGQTAVLVGVDGRLAGIIALADAPRPEAPAAIRAIKDAGIRETIMLTGDRQAVADGIARQLGVDGVEAELLPDQKVRAVENLLSRYGAVGMVGDGINDAPALARATVGIAMGAAGTDAALETADIALMGDDLGKIADTMRLSRAAKRVILQNITLALAIKAVFLVLAVGGVATLWEAVFADVGASLLVIANGMRLLRR</sequence>
<dbReference type="InParanoid" id="D1C9B9"/>
<feature type="domain" description="HMA" evidence="16">
    <location>
        <begin position="79"/>
        <end position="145"/>
    </location>
</feature>
<evidence type="ECO:0000256" key="15">
    <source>
        <dbReference type="RuleBase" id="RU362081"/>
    </source>
</evidence>
<dbReference type="NCBIfam" id="TIGR01494">
    <property type="entry name" value="ATPase_P-type"/>
    <property type="match status" value="1"/>
</dbReference>
<evidence type="ECO:0000256" key="8">
    <source>
        <dbReference type="ARBA" id="ARBA00022741"/>
    </source>
</evidence>
<protein>
    <recommendedName>
        <fullName evidence="13">P-type Zn(2+) transporter</fullName>
        <ecNumber evidence="13">7.2.2.12</ecNumber>
    </recommendedName>
</protein>
<keyword evidence="18" id="KW-1185">Reference proteome</keyword>
<dbReference type="FunFam" id="2.70.150.10:FF:000002">
    <property type="entry name" value="Copper-transporting ATPase 1, putative"/>
    <property type="match status" value="1"/>
</dbReference>
<dbReference type="Gene3D" id="3.40.1110.10">
    <property type="entry name" value="Calcium-transporting ATPase, cytoplasmic domain N"/>
    <property type="match status" value="1"/>
</dbReference>
<name>D1C9B9_SPHTD</name>
<dbReference type="InterPro" id="IPR044492">
    <property type="entry name" value="P_typ_ATPase_HD_dom"/>
</dbReference>
<dbReference type="FunFam" id="3.30.70.100:FF:000001">
    <property type="entry name" value="ATPase copper transporting beta"/>
    <property type="match status" value="1"/>
</dbReference>
<dbReference type="InterPro" id="IPR008250">
    <property type="entry name" value="ATPase_P-typ_transduc_dom_A_sf"/>
</dbReference>
<keyword evidence="5" id="KW-0597">Phosphoprotein</keyword>
<dbReference type="InterPro" id="IPR059000">
    <property type="entry name" value="ATPase_P-type_domA"/>
</dbReference>
<keyword evidence="8 15" id="KW-0547">Nucleotide-binding</keyword>
<dbReference type="PROSITE" id="PS00154">
    <property type="entry name" value="ATPASE_E1_E2"/>
    <property type="match status" value="1"/>
</dbReference>
<evidence type="ECO:0000256" key="5">
    <source>
        <dbReference type="ARBA" id="ARBA00022553"/>
    </source>
</evidence>
<dbReference type="InterPro" id="IPR017969">
    <property type="entry name" value="Heavy-metal-associated_CS"/>
</dbReference>
<dbReference type="KEGG" id="sti:Sthe_3009"/>
<feature type="transmembrane region" description="Helical" evidence="15">
    <location>
        <begin position="732"/>
        <end position="754"/>
    </location>
</feature>
<dbReference type="EC" id="7.2.2.12" evidence="13"/>
<evidence type="ECO:0000256" key="1">
    <source>
        <dbReference type="ARBA" id="ARBA00004651"/>
    </source>
</evidence>
<dbReference type="NCBIfam" id="TIGR01525">
    <property type="entry name" value="ATPase-IB_hvy"/>
    <property type="match status" value="1"/>
</dbReference>
<dbReference type="SUPFAM" id="SSF81665">
    <property type="entry name" value="Calcium ATPase, transmembrane domain M"/>
    <property type="match status" value="1"/>
</dbReference>
<feature type="transmembrane region" description="Helical" evidence="15">
    <location>
        <begin position="760"/>
        <end position="779"/>
    </location>
</feature>
<dbReference type="InterPro" id="IPR051014">
    <property type="entry name" value="Cation_Transport_ATPase_IB"/>
</dbReference>
<dbReference type="GO" id="GO:0016887">
    <property type="term" value="F:ATP hydrolysis activity"/>
    <property type="evidence" value="ECO:0007669"/>
    <property type="project" value="InterPro"/>
</dbReference>
<keyword evidence="10" id="KW-1278">Translocase</keyword>
<dbReference type="InterPro" id="IPR027256">
    <property type="entry name" value="P-typ_ATPase_IB"/>
</dbReference>
<dbReference type="PRINTS" id="PR00941">
    <property type="entry name" value="CDATPASE"/>
</dbReference>
<dbReference type="GO" id="GO:0015086">
    <property type="term" value="F:cadmium ion transmembrane transporter activity"/>
    <property type="evidence" value="ECO:0007669"/>
    <property type="project" value="TreeGrafter"/>
</dbReference>
<keyword evidence="6 15" id="KW-0812">Transmembrane</keyword>
<feature type="transmembrane region" description="Helical" evidence="15">
    <location>
        <begin position="386"/>
        <end position="408"/>
    </location>
</feature>
<dbReference type="PANTHER" id="PTHR48085">
    <property type="entry name" value="CADMIUM/ZINC-TRANSPORTING ATPASE HMA2-RELATED"/>
    <property type="match status" value="1"/>
</dbReference>
<dbReference type="FunCoup" id="D1C9B9">
    <property type="interactions" value="15"/>
</dbReference>
<comment type="catalytic activity">
    <reaction evidence="14">
        <text>Zn(2+)(in) + ATP + H2O = Zn(2+)(out) + ADP + phosphate + H(+)</text>
        <dbReference type="Rhea" id="RHEA:20621"/>
        <dbReference type="ChEBI" id="CHEBI:15377"/>
        <dbReference type="ChEBI" id="CHEBI:15378"/>
        <dbReference type="ChEBI" id="CHEBI:29105"/>
        <dbReference type="ChEBI" id="CHEBI:30616"/>
        <dbReference type="ChEBI" id="CHEBI:43474"/>
        <dbReference type="ChEBI" id="CHEBI:456216"/>
        <dbReference type="EC" id="7.2.2.12"/>
    </reaction>
</comment>
<evidence type="ECO:0000256" key="4">
    <source>
        <dbReference type="ARBA" id="ARBA00022475"/>
    </source>
</evidence>
<dbReference type="CDD" id="cd00371">
    <property type="entry name" value="HMA"/>
    <property type="match status" value="1"/>
</dbReference>
<feature type="transmembrane region" description="Helical" evidence="15">
    <location>
        <begin position="221"/>
        <end position="237"/>
    </location>
</feature>
<dbReference type="Pfam" id="PF00702">
    <property type="entry name" value="Hydrolase"/>
    <property type="match status" value="1"/>
</dbReference>
<dbReference type="InterPro" id="IPR036412">
    <property type="entry name" value="HAD-like_sf"/>
</dbReference>
<evidence type="ECO:0000256" key="14">
    <source>
        <dbReference type="ARBA" id="ARBA00047308"/>
    </source>
</evidence>
<evidence type="ECO:0000259" key="16">
    <source>
        <dbReference type="PROSITE" id="PS50846"/>
    </source>
</evidence>
<evidence type="ECO:0000313" key="17">
    <source>
        <dbReference type="EMBL" id="ACZ40412.1"/>
    </source>
</evidence>
<dbReference type="SUPFAM" id="SSF56784">
    <property type="entry name" value="HAD-like"/>
    <property type="match status" value="1"/>
</dbReference>
<dbReference type="Gene3D" id="3.30.70.100">
    <property type="match status" value="2"/>
</dbReference>
<dbReference type="GO" id="GO:0046872">
    <property type="term" value="F:metal ion binding"/>
    <property type="evidence" value="ECO:0007669"/>
    <property type="project" value="UniProtKB-KW"/>
</dbReference>
<proteinExistence type="inferred from homology"/>
<dbReference type="SUPFAM" id="SSF81653">
    <property type="entry name" value="Calcium ATPase, transduction domain A"/>
    <property type="match status" value="1"/>
</dbReference>
<dbReference type="AlphaFoldDB" id="D1C9B9"/>
<dbReference type="RefSeq" id="WP_012873447.1">
    <property type="nucleotide sequence ID" value="NC_013524.1"/>
</dbReference>
<evidence type="ECO:0000256" key="10">
    <source>
        <dbReference type="ARBA" id="ARBA00022967"/>
    </source>
</evidence>
<evidence type="ECO:0000256" key="6">
    <source>
        <dbReference type="ARBA" id="ARBA00022692"/>
    </source>
</evidence>
<dbReference type="InterPro" id="IPR001757">
    <property type="entry name" value="P_typ_ATPase"/>
</dbReference>
<keyword evidence="12 15" id="KW-0472">Membrane</keyword>
<dbReference type="InterPro" id="IPR023214">
    <property type="entry name" value="HAD_sf"/>
</dbReference>
<evidence type="ECO:0000256" key="2">
    <source>
        <dbReference type="ARBA" id="ARBA00006024"/>
    </source>
</evidence>
<dbReference type="eggNOG" id="COG2217">
    <property type="taxonomic scope" value="Bacteria"/>
</dbReference>
<comment type="subcellular location">
    <subcellularLocation>
        <location evidence="1">Cell membrane</location>
        <topology evidence="1">Multi-pass membrane protein</topology>
    </subcellularLocation>
</comment>
<dbReference type="GO" id="GO:0005886">
    <property type="term" value="C:plasma membrane"/>
    <property type="evidence" value="ECO:0007669"/>
    <property type="project" value="UniProtKB-SubCell"/>
</dbReference>
<dbReference type="SUPFAM" id="SSF55008">
    <property type="entry name" value="HMA, heavy metal-associated domain"/>
    <property type="match status" value="1"/>
</dbReference>
<organism evidence="17 18">
    <name type="scientific">Sphaerobacter thermophilus (strain ATCC 49802 / DSM 20745 / KCCM 41009 / NCIMB 13125 / S 6022)</name>
    <dbReference type="NCBI Taxonomy" id="479434"/>
    <lineage>
        <taxon>Bacteria</taxon>
        <taxon>Pseudomonadati</taxon>
        <taxon>Thermomicrobiota</taxon>
        <taxon>Thermomicrobia</taxon>
        <taxon>Sphaerobacterales</taxon>
        <taxon>Sphaerobacterineae</taxon>
        <taxon>Sphaerobacteraceae</taxon>
        <taxon>Sphaerobacter</taxon>
    </lineage>
</organism>
<reference evidence="18" key="1">
    <citation type="submission" date="2009-11" db="EMBL/GenBank/DDBJ databases">
        <title>The complete chromosome 2 of Sphaerobacter thermophilus DSM 20745.</title>
        <authorList>
            <person name="Lucas S."/>
            <person name="Copeland A."/>
            <person name="Lapidus A."/>
            <person name="Glavina del Rio T."/>
            <person name="Dalin E."/>
            <person name="Tice H."/>
            <person name="Bruce D."/>
            <person name="Goodwin L."/>
            <person name="Pitluck S."/>
            <person name="Kyrpides N."/>
            <person name="Mavromatis K."/>
            <person name="Ivanova N."/>
            <person name="Mikhailova N."/>
            <person name="LaButti K.M."/>
            <person name="Clum A."/>
            <person name="Sun H.I."/>
            <person name="Brettin T."/>
            <person name="Detter J.C."/>
            <person name="Han C."/>
            <person name="Larimer F."/>
            <person name="Land M."/>
            <person name="Hauser L."/>
            <person name="Markowitz V."/>
            <person name="Cheng J.F."/>
            <person name="Hugenholtz P."/>
            <person name="Woyke T."/>
            <person name="Wu D."/>
            <person name="Steenblock K."/>
            <person name="Schneider S."/>
            <person name="Pukall R."/>
            <person name="Goeker M."/>
            <person name="Klenk H.P."/>
            <person name="Eisen J.A."/>
        </authorList>
    </citation>
    <scope>NUCLEOTIDE SEQUENCE [LARGE SCALE GENOMIC DNA]</scope>
    <source>
        <strain evidence="18">ATCC 49802 / DSM 20745 / S 6022</strain>
    </source>
</reference>
<feature type="transmembrane region" description="Helical" evidence="15">
    <location>
        <begin position="193"/>
        <end position="209"/>
    </location>
</feature>
<keyword evidence="4 15" id="KW-1003">Cell membrane</keyword>
<dbReference type="InterPro" id="IPR036163">
    <property type="entry name" value="HMA_dom_sf"/>
</dbReference>
<evidence type="ECO:0000256" key="13">
    <source>
        <dbReference type="ARBA" id="ARBA00039097"/>
    </source>
</evidence>
<evidence type="ECO:0000256" key="3">
    <source>
        <dbReference type="ARBA" id="ARBA00022448"/>
    </source>
</evidence>
<feature type="transmembrane region" description="Helical" evidence="15">
    <location>
        <begin position="243"/>
        <end position="261"/>
    </location>
</feature>
<dbReference type="PROSITE" id="PS01047">
    <property type="entry name" value="HMA_1"/>
    <property type="match status" value="1"/>
</dbReference>
<dbReference type="Pfam" id="PF00122">
    <property type="entry name" value="E1-E2_ATPase"/>
    <property type="match status" value="1"/>
</dbReference>
<feature type="transmembrane region" description="Helical" evidence="15">
    <location>
        <begin position="420"/>
        <end position="449"/>
    </location>
</feature>
<dbReference type="eggNOG" id="COG2608">
    <property type="taxonomic scope" value="Bacteria"/>
</dbReference>
<dbReference type="PROSITE" id="PS50846">
    <property type="entry name" value="HMA_2"/>
    <property type="match status" value="1"/>
</dbReference>
<keyword evidence="3" id="KW-0813">Transport</keyword>
<dbReference type="SFLD" id="SFLDS00003">
    <property type="entry name" value="Haloacid_Dehalogenase"/>
    <property type="match status" value="1"/>
</dbReference>
<keyword evidence="7 15" id="KW-0479">Metal-binding</keyword>